<dbReference type="EMBL" id="PRDS01000004">
    <property type="protein sequence ID" value="PPB80899.1"/>
    <property type="molecule type" value="Genomic_DNA"/>
</dbReference>
<dbReference type="GO" id="GO:0046872">
    <property type="term" value="F:metal ion binding"/>
    <property type="evidence" value="ECO:0007669"/>
    <property type="project" value="UniProtKB-KW"/>
</dbReference>
<gene>
    <name evidence="6" type="ORF">LV82_01632</name>
</gene>
<dbReference type="RefSeq" id="WP_104070655.1">
    <property type="nucleotide sequence ID" value="NZ_PRDS01000004.1"/>
</dbReference>
<keyword evidence="2" id="KW-0479">Metal-binding</keyword>
<evidence type="ECO:0000256" key="1">
    <source>
        <dbReference type="ARBA" id="ARBA00009405"/>
    </source>
</evidence>
<evidence type="ECO:0000313" key="7">
    <source>
        <dbReference type="Proteomes" id="UP000239736"/>
    </source>
</evidence>
<protein>
    <submittedName>
        <fullName evidence="6">Hydroxymethylglutaryl-CoA lyase</fullName>
    </submittedName>
</protein>
<dbReference type="InterPro" id="IPR013785">
    <property type="entry name" value="Aldolase_TIM"/>
</dbReference>
<reference evidence="6 7" key="1">
    <citation type="submission" date="2018-01" db="EMBL/GenBank/DDBJ databases">
        <title>Genomic Encyclopedia of Archaeal and Bacterial Type Strains, Phase II (KMG-II): from individual species to whole genera.</title>
        <authorList>
            <person name="Goeker M."/>
        </authorList>
    </citation>
    <scope>NUCLEOTIDE SEQUENCE [LARGE SCALE GENOMIC DNA]</scope>
    <source>
        <strain evidence="6 7">DSM 12048</strain>
    </source>
</reference>
<keyword evidence="3 6" id="KW-0456">Lyase</keyword>
<comment type="caution">
    <text evidence="6">The sequence shown here is derived from an EMBL/GenBank/DDBJ whole genome shotgun (WGS) entry which is preliminary data.</text>
</comment>
<feature type="compositionally biased region" description="Basic and acidic residues" evidence="4">
    <location>
        <begin position="315"/>
        <end position="324"/>
    </location>
</feature>
<dbReference type="PANTHER" id="PTHR42738:SF7">
    <property type="entry name" value="HYDROXYMETHYLGLUTARYL-COA LYASE"/>
    <property type="match status" value="1"/>
</dbReference>
<evidence type="ECO:0000313" key="6">
    <source>
        <dbReference type="EMBL" id="PPB80899.1"/>
    </source>
</evidence>
<dbReference type="InterPro" id="IPR000891">
    <property type="entry name" value="PYR_CT"/>
</dbReference>
<dbReference type="GO" id="GO:0046951">
    <property type="term" value="P:ketone body biosynthetic process"/>
    <property type="evidence" value="ECO:0007669"/>
    <property type="project" value="TreeGrafter"/>
</dbReference>
<accession>A0A2S5JHK8</accession>
<dbReference type="Proteomes" id="UP000239736">
    <property type="component" value="Unassembled WGS sequence"/>
</dbReference>
<organism evidence="6 7">
    <name type="scientific">Albidovulum inexpectatum</name>
    <dbReference type="NCBI Taxonomy" id="196587"/>
    <lineage>
        <taxon>Bacteria</taxon>
        <taxon>Pseudomonadati</taxon>
        <taxon>Pseudomonadota</taxon>
        <taxon>Alphaproteobacteria</taxon>
        <taxon>Rhodobacterales</taxon>
        <taxon>Paracoccaceae</taxon>
        <taxon>Albidovulum</taxon>
    </lineage>
</organism>
<sequence length="324" mass="34548">MTANAHIPVDVLIEDEFLRDGLQNEARLFTLEEKVEFAQALARAGLRRIQIGSFVHPGRVPQMADTDALARRLERLEGVTWTALVLNATGLDRALAAGLPHLSISVSASESHSRRNANRGVEEGVRRILPVIERARATGVRVRAGIQCALGCAFEGYIPPDRVIAIARSFAALDVEEINIADTAGLANPVQVESLCRALAEELGPKVALSLHLHDTRGLGIANLVAGLRAGVRIFDAALGGLGGCPFVPDATGNIATEDAVFALEEMGWRTGIDWQALRPLVGRAESLLGRGLPGRIAHVPVPPWARPGDVSEPDPGKGREAAR</sequence>
<proteinExistence type="inferred from homology"/>
<dbReference type="PANTHER" id="PTHR42738">
    <property type="entry name" value="HYDROXYMETHYLGLUTARYL-COA LYASE"/>
    <property type="match status" value="1"/>
</dbReference>
<dbReference type="PROSITE" id="PS50991">
    <property type="entry name" value="PYR_CT"/>
    <property type="match status" value="1"/>
</dbReference>
<comment type="similarity">
    <text evidence="1">Belongs to the HMG-CoA lyase family.</text>
</comment>
<dbReference type="GO" id="GO:0004419">
    <property type="term" value="F:hydroxymethylglutaryl-CoA lyase activity"/>
    <property type="evidence" value="ECO:0007669"/>
    <property type="project" value="TreeGrafter"/>
</dbReference>
<name>A0A2S5JHK8_9RHOB</name>
<dbReference type="CDD" id="cd07938">
    <property type="entry name" value="DRE_TIM_HMGL"/>
    <property type="match status" value="1"/>
</dbReference>
<evidence type="ECO:0000259" key="5">
    <source>
        <dbReference type="PROSITE" id="PS50991"/>
    </source>
</evidence>
<feature type="domain" description="Pyruvate carboxyltransferase" evidence="5">
    <location>
        <begin position="11"/>
        <end position="279"/>
    </location>
</feature>
<dbReference type="GO" id="GO:0006552">
    <property type="term" value="P:L-leucine catabolic process"/>
    <property type="evidence" value="ECO:0007669"/>
    <property type="project" value="TreeGrafter"/>
</dbReference>
<dbReference type="OrthoDB" id="9784013at2"/>
<evidence type="ECO:0000256" key="2">
    <source>
        <dbReference type="ARBA" id="ARBA00022723"/>
    </source>
</evidence>
<evidence type="ECO:0000256" key="4">
    <source>
        <dbReference type="SAM" id="MobiDB-lite"/>
    </source>
</evidence>
<dbReference type="NCBIfam" id="NF004283">
    <property type="entry name" value="PRK05692.1"/>
    <property type="match status" value="1"/>
</dbReference>
<dbReference type="Gene3D" id="3.20.20.70">
    <property type="entry name" value="Aldolase class I"/>
    <property type="match status" value="1"/>
</dbReference>
<dbReference type="InterPro" id="IPR043594">
    <property type="entry name" value="HMGL"/>
</dbReference>
<dbReference type="SUPFAM" id="SSF51569">
    <property type="entry name" value="Aldolase"/>
    <property type="match status" value="1"/>
</dbReference>
<dbReference type="AlphaFoldDB" id="A0A2S5JHK8"/>
<keyword evidence="7" id="KW-1185">Reference proteome</keyword>
<dbReference type="Pfam" id="PF00682">
    <property type="entry name" value="HMGL-like"/>
    <property type="match status" value="1"/>
</dbReference>
<evidence type="ECO:0000256" key="3">
    <source>
        <dbReference type="ARBA" id="ARBA00023239"/>
    </source>
</evidence>
<feature type="region of interest" description="Disordered" evidence="4">
    <location>
        <begin position="303"/>
        <end position="324"/>
    </location>
</feature>